<protein>
    <submittedName>
        <fullName evidence="1">Uncharacterized protein</fullName>
    </submittedName>
</protein>
<reference evidence="1" key="1">
    <citation type="submission" date="2018-11" db="EMBL/GenBank/DDBJ databases">
        <authorList>
            <consortium name="Pathogen Informatics"/>
        </authorList>
    </citation>
    <scope>NUCLEOTIDE SEQUENCE</scope>
</reference>
<organism evidence="1 2">
    <name type="scientific">Protopolystoma xenopodis</name>
    <dbReference type="NCBI Taxonomy" id="117903"/>
    <lineage>
        <taxon>Eukaryota</taxon>
        <taxon>Metazoa</taxon>
        <taxon>Spiralia</taxon>
        <taxon>Lophotrochozoa</taxon>
        <taxon>Platyhelminthes</taxon>
        <taxon>Monogenea</taxon>
        <taxon>Polyopisthocotylea</taxon>
        <taxon>Polystomatidea</taxon>
        <taxon>Polystomatidae</taxon>
        <taxon>Protopolystoma</taxon>
    </lineage>
</organism>
<dbReference type="AlphaFoldDB" id="A0A3S5A4I0"/>
<comment type="caution">
    <text evidence="1">The sequence shown here is derived from an EMBL/GenBank/DDBJ whole genome shotgun (WGS) entry which is preliminary data.</text>
</comment>
<dbReference type="Proteomes" id="UP000784294">
    <property type="component" value="Unassembled WGS sequence"/>
</dbReference>
<proteinExistence type="predicted"/>
<evidence type="ECO:0000313" key="1">
    <source>
        <dbReference type="EMBL" id="VEL19628.1"/>
    </source>
</evidence>
<sequence length="108" mass="11381">MEVRGRCENDVDVVVVVDDDDGGDESELAQVPLRRPAGSGLPVPTRPARMLGSLALSAYLPYPTLPAPTLPGHTLAPCPSRRVDLTTSPLARARPLSPGQVAGIPTQY</sequence>
<name>A0A3S5A4I0_9PLAT</name>
<dbReference type="EMBL" id="CAAALY010042440">
    <property type="protein sequence ID" value="VEL19628.1"/>
    <property type="molecule type" value="Genomic_DNA"/>
</dbReference>
<gene>
    <name evidence="1" type="ORF">PXEA_LOCUS13068</name>
</gene>
<accession>A0A3S5A4I0</accession>
<evidence type="ECO:0000313" key="2">
    <source>
        <dbReference type="Proteomes" id="UP000784294"/>
    </source>
</evidence>
<keyword evidence="2" id="KW-1185">Reference proteome</keyword>